<proteinExistence type="inferred from homology"/>
<comment type="subunit">
    <text evidence="5">The Tat system comprises two distinct complexes: a TatABC complex, containing multiple copies of TatA, TatB and TatC subunits, and a separate TatA complex, containing only TatA subunits. Substrates initially bind to the TatABC complex, which probably triggers association of the separate TatA complex to form the active translocon.</text>
</comment>
<evidence type="ECO:0000256" key="4">
    <source>
        <dbReference type="ARBA" id="ARBA00023136"/>
    </source>
</evidence>
<evidence type="ECO:0000313" key="8">
    <source>
        <dbReference type="Proteomes" id="UP000509367"/>
    </source>
</evidence>
<feature type="transmembrane region" description="Helical" evidence="5">
    <location>
        <begin position="206"/>
        <end position="221"/>
    </location>
</feature>
<protein>
    <recommendedName>
        <fullName evidence="5">Sec-independent protein translocase protein TatC</fullName>
    </recommendedName>
</protein>
<keyword evidence="5" id="KW-1003">Cell membrane</keyword>
<evidence type="ECO:0000256" key="6">
    <source>
        <dbReference type="SAM" id="MobiDB-lite"/>
    </source>
</evidence>
<comment type="similarity">
    <text evidence="5">Belongs to the TatC family.</text>
</comment>
<dbReference type="GO" id="GO:0065002">
    <property type="term" value="P:intracellular protein transmembrane transport"/>
    <property type="evidence" value="ECO:0007669"/>
    <property type="project" value="TreeGrafter"/>
</dbReference>
<reference evidence="7 8" key="1">
    <citation type="submission" date="2020-06" db="EMBL/GenBank/DDBJ databases">
        <title>Oricola thermophila sp. nov. isolated from a tidal sediments.</title>
        <authorList>
            <person name="Kwon K.K."/>
            <person name="Yang S.-H."/>
            <person name="Park M.-J."/>
        </authorList>
    </citation>
    <scope>NUCLEOTIDE SEQUENCE [LARGE SCALE GENOMIC DNA]</scope>
    <source>
        <strain evidence="7 8">MEBiC13590</strain>
    </source>
</reference>
<dbReference type="PANTHER" id="PTHR30371:SF0">
    <property type="entry name" value="SEC-INDEPENDENT PROTEIN TRANSLOCASE PROTEIN TATC, CHLOROPLASTIC-RELATED"/>
    <property type="match status" value="1"/>
</dbReference>
<dbReference type="InterPro" id="IPR019820">
    <property type="entry name" value="Sec-indep_translocase_CS"/>
</dbReference>
<dbReference type="PRINTS" id="PR01840">
    <property type="entry name" value="TATCFAMILY"/>
</dbReference>
<keyword evidence="8" id="KW-1185">Reference proteome</keyword>
<dbReference type="RefSeq" id="WP_175278413.1">
    <property type="nucleotide sequence ID" value="NZ_CP054836.1"/>
</dbReference>
<feature type="transmembrane region" description="Helical" evidence="5">
    <location>
        <begin position="79"/>
        <end position="100"/>
    </location>
</feature>
<gene>
    <name evidence="5 7" type="primary">tatC</name>
    <name evidence="7" type="ORF">HTY61_04370</name>
</gene>
<organism evidence="7 8">
    <name type="scientific">Oricola thermophila</name>
    <dbReference type="NCBI Taxonomy" id="2742145"/>
    <lineage>
        <taxon>Bacteria</taxon>
        <taxon>Pseudomonadati</taxon>
        <taxon>Pseudomonadota</taxon>
        <taxon>Alphaproteobacteria</taxon>
        <taxon>Hyphomicrobiales</taxon>
        <taxon>Ahrensiaceae</taxon>
        <taxon>Oricola</taxon>
    </lineage>
</organism>
<sequence>MEATAAPLMSHLIELRQRLIWSVAAFFVAFVISYTFATEIFNLLVVPFQWAVNWLDLSSDDVRFIYTAPQEFFFTKIKIGAFGGLVLAFPVIASQLYLFVAPGLYRNERQAFLPYLVATPILFLLGAALVYFLIIPMAMWFFLSMEQTGGEGLASIQHLPKVSEYLSLIMTLIFAFGIVFQLPVAITLLARAGLVTTESLASKRKYAIVIAFVAAAILTPPDPLTQIGLAVPTLLLYEFSILSARYVERKRREREADAAASDEDSGEETRSS</sequence>
<dbReference type="Proteomes" id="UP000509367">
    <property type="component" value="Chromosome"/>
</dbReference>
<feature type="transmembrane region" description="Helical" evidence="5">
    <location>
        <begin position="165"/>
        <end position="194"/>
    </location>
</feature>
<comment type="subcellular location">
    <subcellularLocation>
        <location evidence="5">Cell membrane</location>
        <topology evidence="5">Multi-pass membrane protein</topology>
    </subcellularLocation>
    <subcellularLocation>
        <location evidence="1">Membrane</location>
        <topology evidence="1">Multi-pass membrane protein</topology>
    </subcellularLocation>
</comment>
<dbReference type="InterPro" id="IPR002033">
    <property type="entry name" value="TatC"/>
</dbReference>
<comment type="caution">
    <text evidence="5">Lacks conserved residue(s) required for the propagation of feature annotation.</text>
</comment>
<dbReference type="AlphaFoldDB" id="A0A6N1VJD5"/>
<dbReference type="PROSITE" id="PS01218">
    <property type="entry name" value="TATC"/>
    <property type="match status" value="1"/>
</dbReference>
<dbReference type="HAMAP" id="MF_00902">
    <property type="entry name" value="TatC"/>
    <property type="match status" value="1"/>
</dbReference>
<accession>A0A6N1VJD5</accession>
<dbReference type="KEGG" id="orm:HTY61_04370"/>
<comment type="function">
    <text evidence="5">Part of the twin-arginine translocation (Tat) system that transports large folded proteins containing a characteristic twin-arginine motif in their signal peptide across membranes. Together with TatB, TatC is part of a receptor directly interacting with Tat signal peptides.</text>
</comment>
<dbReference type="NCBIfam" id="TIGR00945">
    <property type="entry name" value="tatC"/>
    <property type="match status" value="1"/>
</dbReference>
<evidence type="ECO:0000313" key="7">
    <source>
        <dbReference type="EMBL" id="QKV20523.1"/>
    </source>
</evidence>
<dbReference type="GO" id="GO:0009977">
    <property type="term" value="F:proton motive force dependent protein transmembrane transporter activity"/>
    <property type="evidence" value="ECO:0007669"/>
    <property type="project" value="TreeGrafter"/>
</dbReference>
<keyword evidence="5" id="KW-0813">Transport</keyword>
<feature type="transmembrane region" description="Helical" evidence="5">
    <location>
        <begin position="19"/>
        <end position="37"/>
    </location>
</feature>
<dbReference type="EMBL" id="CP054836">
    <property type="protein sequence ID" value="QKV20523.1"/>
    <property type="molecule type" value="Genomic_DNA"/>
</dbReference>
<name>A0A6N1VJD5_9HYPH</name>
<feature type="region of interest" description="Disordered" evidence="6">
    <location>
        <begin position="253"/>
        <end position="272"/>
    </location>
</feature>
<keyword evidence="4 5" id="KW-0472">Membrane</keyword>
<dbReference type="GO" id="GO:0033281">
    <property type="term" value="C:TAT protein transport complex"/>
    <property type="evidence" value="ECO:0007669"/>
    <property type="project" value="UniProtKB-UniRule"/>
</dbReference>
<evidence type="ECO:0000256" key="1">
    <source>
        <dbReference type="ARBA" id="ARBA00004141"/>
    </source>
</evidence>
<feature type="transmembrane region" description="Helical" evidence="5">
    <location>
        <begin position="112"/>
        <end position="145"/>
    </location>
</feature>
<keyword evidence="5" id="KW-0653">Protein transport</keyword>
<evidence type="ECO:0000256" key="5">
    <source>
        <dbReference type="HAMAP-Rule" id="MF_00902"/>
    </source>
</evidence>
<evidence type="ECO:0000256" key="2">
    <source>
        <dbReference type="ARBA" id="ARBA00022692"/>
    </source>
</evidence>
<evidence type="ECO:0000256" key="3">
    <source>
        <dbReference type="ARBA" id="ARBA00022989"/>
    </source>
</evidence>
<keyword evidence="2 5" id="KW-0812">Transmembrane</keyword>
<keyword evidence="3 5" id="KW-1133">Transmembrane helix</keyword>
<dbReference type="Pfam" id="PF00902">
    <property type="entry name" value="TatC"/>
    <property type="match status" value="1"/>
</dbReference>
<dbReference type="PANTHER" id="PTHR30371">
    <property type="entry name" value="SEC-INDEPENDENT PROTEIN TRANSLOCASE PROTEIN TATC"/>
    <property type="match status" value="1"/>
</dbReference>
<dbReference type="GO" id="GO:0043953">
    <property type="term" value="P:protein transport by the Tat complex"/>
    <property type="evidence" value="ECO:0007669"/>
    <property type="project" value="UniProtKB-UniRule"/>
</dbReference>
<keyword evidence="5" id="KW-0811">Translocation</keyword>